<keyword evidence="3" id="KW-0012">Acyltransferase</keyword>
<dbReference type="InterPro" id="IPR023213">
    <property type="entry name" value="CAT-like_dom_sf"/>
</dbReference>
<evidence type="ECO:0000313" key="5">
    <source>
        <dbReference type="Proteomes" id="UP001141806"/>
    </source>
</evidence>
<comment type="caution">
    <text evidence="4">The sequence shown here is derived from an EMBL/GenBank/DDBJ whole genome shotgun (WGS) entry which is preliminary data.</text>
</comment>
<name>A0A9Q0H320_9MAGN</name>
<dbReference type="FunFam" id="3.30.559.10:FF:000008">
    <property type="entry name" value="Tryptamine hydroxycinnamoyl transferase"/>
    <property type="match status" value="1"/>
</dbReference>
<comment type="similarity">
    <text evidence="1">Belongs to the plant acyltransferase family.</text>
</comment>
<dbReference type="Proteomes" id="UP001141806">
    <property type="component" value="Unassembled WGS sequence"/>
</dbReference>
<dbReference type="Pfam" id="PF02458">
    <property type="entry name" value="Transferase"/>
    <property type="match status" value="1"/>
</dbReference>
<evidence type="ECO:0008006" key="6">
    <source>
        <dbReference type="Google" id="ProtNLM"/>
    </source>
</evidence>
<evidence type="ECO:0000256" key="3">
    <source>
        <dbReference type="ARBA" id="ARBA00023315"/>
    </source>
</evidence>
<evidence type="ECO:0000313" key="4">
    <source>
        <dbReference type="EMBL" id="KAJ4956244.1"/>
    </source>
</evidence>
<organism evidence="4 5">
    <name type="scientific">Protea cynaroides</name>
    <dbReference type="NCBI Taxonomy" id="273540"/>
    <lineage>
        <taxon>Eukaryota</taxon>
        <taxon>Viridiplantae</taxon>
        <taxon>Streptophyta</taxon>
        <taxon>Embryophyta</taxon>
        <taxon>Tracheophyta</taxon>
        <taxon>Spermatophyta</taxon>
        <taxon>Magnoliopsida</taxon>
        <taxon>Proteales</taxon>
        <taxon>Proteaceae</taxon>
        <taxon>Protea</taxon>
    </lineage>
</organism>
<proteinExistence type="inferred from homology"/>
<evidence type="ECO:0000256" key="1">
    <source>
        <dbReference type="ARBA" id="ARBA00009861"/>
    </source>
</evidence>
<keyword evidence="2" id="KW-0808">Transferase</keyword>
<sequence>MAIENGKEEKMVKVTKKGMVLPSKDLGRRECPLVTFDLPYVTFYYNQKLLLYKGQGVNDWEEMIGKMKESLAEILVDFYPLAGRLEKDEEGVLRVVCDAENVGVEVVEAVANDIDIAELGEDESSFLLQKIVPYTGIVNLEGFRQPLLAIQFTKVRDGLAIGCAFNHAILDGHSTWHFMNSWAEICRGSDVISVPPFHDRTKARNTRVKLDLPSQTDAVVEEKPTDTAPQMREKIFRFSGSAIDKIKSDVNSSLSNGSKPFSTFQSLGVHIWQAVTRARHLNTEDYTVFTVFADCRKRVDPPMPDSYFGNLIQAIFTVTPVSALLSNPQSFGASMVQKMIEMHNSKVIDDRNKEWEASPKLFQWKDAGRNCVAVGSSPRFQVYGIDFGWGIPETVRSGRNNKFDGMVYLYQGKNGGKSIDVEMSLEAQVMENLEKDKVFLVED</sequence>
<reference evidence="4" key="1">
    <citation type="journal article" date="2023" name="Plant J.">
        <title>The genome of the king protea, Protea cynaroides.</title>
        <authorList>
            <person name="Chang J."/>
            <person name="Duong T.A."/>
            <person name="Schoeman C."/>
            <person name="Ma X."/>
            <person name="Roodt D."/>
            <person name="Barker N."/>
            <person name="Li Z."/>
            <person name="Van de Peer Y."/>
            <person name="Mizrachi E."/>
        </authorList>
    </citation>
    <scope>NUCLEOTIDE SEQUENCE</scope>
    <source>
        <tissue evidence="4">Young leaves</tissue>
    </source>
</reference>
<keyword evidence="5" id="KW-1185">Reference proteome</keyword>
<dbReference type="OrthoDB" id="1862401at2759"/>
<gene>
    <name evidence="4" type="ORF">NE237_013027</name>
</gene>
<dbReference type="Gene3D" id="3.30.559.10">
    <property type="entry name" value="Chloramphenicol acetyltransferase-like domain"/>
    <property type="match status" value="2"/>
</dbReference>
<evidence type="ECO:0000256" key="2">
    <source>
        <dbReference type="ARBA" id="ARBA00022679"/>
    </source>
</evidence>
<dbReference type="PANTHER" id="PTHR31896:SF76">
    <property type="entry name" value="BAHD ACYLTRANSFERASE DCR"/>
    <property type="match status" value="1"/>
</dbReference>
<protein>
    <recommendedName>
        <fullName evidence="6">BAHD acyltransferase</fullName>
    </recommendedName>
</protein>
<dbReference type="EMBL" id="JAMYWD010000011">
    <property type="protein sequence ID" value="KAJ4956244.1"/>
    <property type="molecule type" value="Genomic_DNA"/>
</dbReference>
<accession>A0A9Q0H320</accession>
<dbReference type="AlphaFoldDB" id="A0A9Q0H320"/>
<dbReference type="PANTHER" id="PTHR31896">
    <property type="entry name" value="FAMILY REGULATORY PROTEIN, PUTATIVE (AFU_ORTHOLOGUE AFUA_3G14730)-RELATED"/>
    <property type="match status" value="1"/>
</dbReference>
<dbReference type="InterPro" id="IPR051283">
    <property type="entry name" value="Sec_Metabolite_Acyltrans"/>
</dbReference>
<dbReference type="GO" id="GO:0016746">
    <property type="term" value="F:acyltransferase activity"/>
    <property type="evidence" value="ECO:0007669"/>
    <property type="project" value="UniProtKB-KW"/>
</dbReference>